<dbReference type="AlphaFoldDB" id="A0A290Z4R1"/>
<dbReference type="Gene3D" id="3.30.70.920">
    <property type="match status" value="1"/>
</dbReference>
<dbReference type="InterPro" id="IPR011991">
    <property type="entry name" value="ArsR-like_HTH"/>
</dbReference>
<dbReference type="PROSITE" id="PS00519">
    <property type="entry name" value="HTH_ASNC_1"/>
    <property type="match status" value="1"/>
</dbReference>
<dbReference type="SUPFAM" id="SSF54909">
    <property type="entry name" value="Dimeric alpha+beta barrel"/>
    <property type="match status" value="1"/>
</dbReference>
<dbReference type="SUPFAM" id="SSF46785">
    <property type="entry name" value="Winged helix' DNA-binding domain"/>
    <property type="match status" value="1"/>
</dbReference>
<dbReference type="InterPro" id="IPR019885">
    <property type="entry name" value="Tscrpt_reg_HTH_AsnC-type_CS"/>
</dbReference>
<proteinExistence type="predicted"/>
<sequence>MSNKPKLDDTDRAILLQLSEDGRLSNTELARRVGLTPAPCLRRVQRLERDGVIAGYRAVLDPTAAGRPFEVVVAVEITFNDRQTVVDFEAAITSYDEVTEVLRLFGLPDYYLRVNVADSAAYEGFIMNKLSTLKAVNRIVSHQNMKTLKKTT</sequence>
<keyword evidence="2" id="KW-0238">DNA-binding</keyword>
<keyword evidence="6" id="KW-1185">Reference proteome</keyword>
<evidence type="ECO:0000259" key="4">
    <source>
        <dbReference type="PROSITE" id="PS50956"/>
    </source>
</evidence>
<dbReference type="PRINTS" id="PR00033">
    <property type="entry name" value="HTHASNC"/>
</dbReference>
<dbReference type="Proteomes" id="UP000218505">
    <property type="component" value="Chromosome"/>
</dbReference>
<dbReference type="InterPro" id="IPR036390">
    <property type="entry name" value="WH_DNA-bd_sf"/>
</dbReference>
<dbReference type="GO" id="GO:0005829">
    <property type="term" value="C:cytosol"/>
    <property type="evidence" value="ECO:0007669"/>
    <property type="project" value="TreeGrafter"/>
</dbReference>
<gene>
    <name evidence="5" type="ORF">CNX65_12135</name>
</gene>
<dbReference type="SMART" id="SM00344">
    <property type="entry name" value="HTH_ASNC"/>
    <property type="match status" value="1"/>
</dbReference>
<evidence type="ECO:0000256" key="2">
    <source>
        <dbReference type="ARBA" id="ARBA00023125"/>
    </source>
</evidence>
<reference evidence="5" key="1">
    <citation type="submission" date="2017-09" db="EMBL/GenBank/DDBJ databases">
        <title>Complete Genome Sequence of ansamitocin-producing Bacterium Actinosynnema pretiosum X47.</title>
        <authorList>
            <person name="Cao G."/>
            <person name="Zong G."/>
            <person name="Zhong C."/>
            <person name="Fu J."/>
        </authorList>
    </citation>
    <scope>NUCLEOTIDE SEQUENCE [LARGE SCALE GENOMIC DNA]</scope>
    <source>
        <strain evidence="5">X47</strain>
    </source>
</reference>
<accession>A0A290Z4R1</accession>
<dbReference type="InterPro" id="IPR000485">
    <property type="entry name" value="AsnC-type_HTH_dom"/>
</dbReference>
<evidence type="ECO:0000313" key="6">
    <source>
        <dbReference type="Proteomes" id="UP000218505"/>
    </source>
</evidence>
<dbReference type="InterPro" id="IPR019887">
    <property type="entry name" value="Tscrpt_reg_AsnC/Lrp_C"/>
</dbReference>
<dbReference type="PROSITE" id="PS50956">
    <property type="entry name" value="HTH_ASNC_2"/>
    <property type="match status" value="1"/>
</dbReference>
<dbReference type="InterPro" id="IPR019888">
    <property type="entry name" value="Tscrpt_reg_AsnC-like"/>
</dbReference>
<feature type="domain" description="HTH asnC-type" evidence="4">
    <location>
        <begin position="7"/>
        <end position="68"/>
    </location>
</feature>
<name>A0A290Z4R1_9PSEU</name>
<evidence type="ECO:0000256" key="1">
    <source>
        <dbReference type="ARBA" id="ARBA00023015"/>
    </source>
</evidence>
<protein>
    <submittedName>
        <fullName evidence="5">ArsR family transcriptional regulator</fullName>
    </submittedName>
</protein>
<dbReference type="InterPro" id="IPR011008">
    <property type="entry name" value="Dimeric_a/b-barrel"/>
</dbReference>
<dbReference type="KEGG" id="apre:CNX65_12135"/>
<dbReference type="CDD" id="cd00090">
    <property type="entry name" value="HTH_ARSR"/>
    <property type="match status" value="1"/>
</dbReference>
<dbReference type="InterPro" id="IPR036388">
    <property type="entry name" value="WH-like_DNA-bd_sf"/>
</dbReference>
<dbReference type="GO" id="GO:0043565">
    <property type="term" value="F:sequence-specific DNA binding"/>
    <property type="evidence" value="ECO:0007669"/>
    <property type="project" value="InterPro"/>
</dbReference>
<dbReference type="GO" id="GO:0043200">
    <property type="term" value="P:response to amino acid"/>
    <property type="evidence" value="ECO:0007669"/>
    <property type="project" value="TreeGrafter"/>
</dbReference>
<evidence type="ECO:0000313" key="5">
    <source>
        <dbReference type="EMBL" id="ATE53953.1"/>
    </source>
</evidence>
<dbReference type="Gene3D" id="1.10.10.10">
    <property type="entry name" value="Winged helix-like DNA-binding domain superfamily/Winged helix DNA-binding domain"/>
    <property type="match status" value="1"/>
</dbReference>
<keyword evidence="1" id="KW-0805">Transcription regulation</keyword>
<organism evidence="5 6">
    <name type="scientific">Actinosynnema pretiosum</name>
    <dbReference type="NCBI Taxonomy" id="42197"/>
    <lineage>
        <taxon>Bacteria</taxon>
        <taxon>Bacillati</taxon>
        <taxon>Actinomycetota</taxon>
        <taxon>Actinomycetes</taxon>
        <taxon>Pseudonocardiales</taxon>
        <taxon>Pseudonocardiaceae</taxon>
        <taxon>Actinosynnema</taxon>
    </lineage>
</organism>
<dbReference type="Pfam" id="PF13412">
    <property type="entry name" value="HTH_24"/>
    <property type="match status" value="1"/>
</dbReference>
<keyword evidence="3" id="KW-0804">Transcription</keyword>
<dbReference type="PANTHER" id="PTHR30154">
    <property type="entry name" value="LEUCINE-RESPONSIVE REGULATORY PROTEIN"/>
    <property type="match status" value="1"/>
</dbReference>
<dbReference type="PANTHER" id="PTHR30154:SF34">
    <property type="entry name" value="TRANSCRIPTIONAL REGULATOR AZLB"/>
    <property type="match status" value="1"/>
</dbReference>
<dbReference type="EMBL" id="CP023445">
    <property type="protein sequence ID" value="ATE53953.1"/>
    <property type="molecule type" value="Genomic_DNA"/>
</dbReference>
<evidence type="ECO:0000256" key="3">
    <source>
        <dbReference type="ARBA" id="ARBA00023163"/>
    </source>
</evidence>
<dbReference type="RefSeq" id="WP_096492879.1">
    <property type="nucleotide sequence ID" value="NZ_CP023445.1"/>
</dbReference>
<dbReference type="Pfam" id="PF01037">
    <property type="entry name" value="AsnC_trans_reg"/>
    <property type="match status" value="1"/>
</dbReference>